<keyword evidence="14 17" id="KW-0496">Mitochondrion</keyword>
<keyword evidence="12 17" id="KW-0520">NAD</keyword>
<feature type="transmembrane region" description="Helical" evidence="17">
    <location>
        <begin position="7"/>
        <end position="35"/>
    </location>
</feature>
<feature type="transmembrane region" description="Helical" evidence="17">
    <location>
        <begin position="109"/>
        <end position="130"/>
    </location>
</feature>
<evidence type="ECO:0000313" key="20">
    <source>
        <dbReference type="EMBL" id="ALI86995.1"/>
    </source>
</evidence>
<evidence type="ECO:0000256" key="11">
    <source>
        <dbReference type="ARBA" id="ARBA00022989"/>
    </source>
</evidence>
<keyword evidence="8 17" id="KW-0812">Transmembrane</keyword>
<evidence type="ECO:0000256" key="7">
    <source>
        <dbReference type="ARBA" id="ARBA00022660"/>
    </source>
</evidence>
<evidence type="ECO:0000256" key="15">
    <source>
        <dbReference type="ARBA" id="ARBA00023136"/>
    </source>
</evidence>
<comment type="similarity">
    <text evidence="3 17">Belongs to the complex I subunit 4 family.</text>
</comment>
<keyword evidence="10 17" id="KW-0249">Electron transport</keyword>
<feature type="transmembrane region" description="Helical" evidence="17">
    <location>
        <begin position="299"/>
        <end position="319"/>
    </location>
</feature>
<keyword evidence="7 17" id="KW-0679">Respiratory chain</keyword>
<feature type="transmembrane region" description="Helical" evidence="17">
    <location>
        <begin position="182"/>
        <end position="205"/>
    </location>
</feature>
<feature type="transmembrane region" description="Helical" evidence="17">
    <location>
        <begin position="378"/>
        <end position="402"/>
    </location>
</feature>
<evidence type="ECO:0000259" key="18">
    <source>
        <dbReference type="Pfam" id="PF00361"/>
    </source>
</evidence>
<dbReference type="GO" id="GO:0042773">
    <property type="term" value="P:ATP synthesis coupled electron transport"/>
    <property type="evidence" value="ECO:0007669"/>
    <property type="project" value="InterPro"/>
</dbReference>
<feature type="transmembrane region" description="Helical" evidence="17">
    <location>
        <begin position="217"/>
        <end position="240"/>
    </location>
</feature>
<feature type="transmembrane region" description="Helical" evidence="17">
    <location>
        <begin position="85"/>
        <end position="103"/>
    </location>
</feature>
<keyword evidence="6 17" id="KW-0813">Transport</keyword>
<evidence type="ECO:0000256" key="6">
    <source>
        <dbReference type="ARBA" id="ARBA00022448"/>
    </source>
</evidence>
<dbReference type="EMBL" id="KT182067">
    <property type="protein sequence ID" value="ALI86995.1"/>
    <property type="molecule type" value="Genomic_DNA"/>
</dbReference>
<dbReference type="CTD" id="4538"/>
<keyword evidence="13 17" id="KW-0830">Ubiquinone</keyword>
<reference evidence="20" key="1">
    <citation type="journal article" date="2015" name="Mitochondrial DNA">
        <title>The complete mitochondrial genome of Eurema hecabe (Lepidoptera: Pieridae: Coliadinae).</title>
        <authorList>
            <person name="Sun T.Y."/>
            <person name="Li L."/>
            <person name="Xin T."/>
            <person name="Wang Y."/>
            <person name="Xia B."/>
        </authorList>
    </citation>
    <scope>NUCLEOTIDE SEQUENCE</scope>
</reference>
<feature type="transmembrane region" description="Helical" evidence="17">
    <location>
        <begin position="273"/>
        <end position="293"/>
    </location>
</feature>
<dbReference type="Pfam" id="PF00361">
    <property type="entry name" value="Proton_antipo_M"/>
    <property type="match status" value="1"/>
</dbReference>
<dbReference type="GO" id="GO:0031966">
    <property type="term" value="C:mitochondrial membrane"/>
    <property type="evidence" value="ECO:0007669"/>
    <property type="project" value="UniProtKB-SubCell"/>
</dbReference>
<gene>
    <name evidence="20" type="primary">ND4</name>
</gene>
<dbReference type="GO" id="GO:0048039">
    <property type="term" value="F:ubiquinone binding"/>
    <property type="evidence" value="ECO:0007669"/>
    <property type="project" value="TreeGrafter"/>
</dbReference>
<feature type="transmembrane region" description="Helical" evidence="17">
    <location>
        <begin position="246"/>
        <end position="266"/>
    </location>
</feature>
<evidence type="ECO:0000256" key="17">
    <source>
        <dbReference type="RuleBase" id="RU003297"/>
    </source>
</evidence>
<sequence length="447" mass="51915">MMKFIFFLIFLIPLSFLNLFWLFQVLLFLISGLFLMMFSFNNQFINISYLFGLDLLSYCLVLLSFWVCALMVLASEKIYLKNSFYKLFMLVMIILLISLVLTFSSLNLFIFYLFFEISLIPTLMLIIGWGYQPERVEAGMYLLFYTLLVSLPMMMSIFYFYSNFYSLEFTLSILLNYEINNFLVFFVMIFIFLVKFPMFFVHLWLPKAHVEAPVSGSMILAGIMLKLGGYGLIRVIPLFMKLNISINWFFIVISMVGGFIVSLICIRQSDMKSLIAYSSVAHMGMVLGGLMTLNYWGMWGALVMMLAHGLCSSALFCLANISYERVHSRSVYLNKGLINVLPSLTLWWFLFSSCNMAAPPSMNLLGEILLMNSLVSYSMYMMIFLGLMSFFSAVYSLYLFAYTQHGSISLNLYSYSMGYLREYLLLMLHYLPLNMLFMKSELFVLWI</sequence>
<evidence type="ECO:0000256" key="1">
    <source>
        <dbReference type="ARBA" id="ARBA00003257"/>
    </source>
</evidence>
<feature type="transmembrane region" description="Helical" evidence="17">
    <location>
        <begin position="340"/>
        <end position="358"/>
    </location>
</feature>
<evidence type="ECO:0000256" key="16">
    <source>
        <dbReference type="ARBA" id="ARBA00049551"/>
    </source>
</evidence>
<dbReference type="InterPro" id="IPR000260">
    <property type="entry name" value="NADH4_N"/>
</dbReference>
<keyword evidence="11 17" id="KW-1133">Transmembrane helix</keyword>
<evidence type="ECO:0000259" key="19">
    <source>
        <dbReference type="Pfam" id="PF01059"/>
    </source>
</evidence>
<accession>A0A0U2NAI4</accession>
<dbReference type="Pfam" id="PF01059">
    <property type="entry name" value="Oxidored_q5_N"/>
    <property type="match status" value="1"/>
</dbReference>
<feature type="domain" description="NADH:ubiquinone oxidoreductase chain 4 N-terminal" evidence="19">
    <location>
        <begin position="1"/>
        <end position="102"/>
    </location>
</feature>
<name>A0A0U2NAI4_9CUCU</name>
<dbReference type="InterPro" id="IPR003918">
    <property type="entry name" value="NADH_UbQ_OxRdtase"/>
</dbReference>
<feature type="transmembrane region" description="Helical" evidence="17">
    <location>
        <begin position="55"/>
        <end position="73"/>
    </location>
</feature>
<keyword evidence="15 17" id="KW-0472">Membrane</keyword>
<evidence type="ECO:0000256" key="5">
    <source>
        <dbReference type="ARBA" id="ARBA00021006"/>
    </source>
</evidence>
<dbReference type="InterPro" id="IPR001750">
    <property type="entry name" value="ND/Mrp_TM"/>
</dbReference>
<dbReference type="EC" id="7.1.1.2" evidence="4 17"/>
<comment type="function">
    <text evidence="1">Core subunit of the mitochondrial membrane respiratory chain NADH dehydrogenase (Complex I) that is believed to belong to the minimal assembly required for catalysis. Complex I functions in the transfer of electrons from NADH to the respiratory chain. The immediate electron acceptor for the enzyme is believed to be ubiquinone.</text>
</comment>
<proteinExistence type="inferred from homology"/>
<protein>
    <recommendedName>
        <fullName evidence="5 17">NADH-ubiquinone oxidoreductase chain 4</fullName>
        <ecNumber evidence="4 17">7.1.1.2</ecNumber>
    </recommendedName>
</protein>
<evidence type="ECO:0000256" key="12">
    <source>
        <dbReference type="ARBA" id="ARBA00023027"/>
    </source>
</evidence>
<evidence type="ECO:0000256" key="14">
    <source>
        <dbReference type="ARBA" id="ARBA00023128"/>
    </source>
</evidence>
<dbReference type="GO" id="GO:0008137">
    <property type="term" value="F:NADH dehydrogenase (ubiquinone) activity"/>
    <property type="evidence" value="ECO:0007669"/>
    <property type="project" value="UniProtKB-UniRule"/>
</dbReference>
<feature type="transmembrane region" description="Helical" evidence="17">
    <location>
        <begin position="423"/>
        <end position="446"/>
    </location>
</feature>
<comment type="function">
    <text evidence="17">Core subunit of the mitochondrial membrane respiratory chain NADH dehydrogenase (Complex I) which catalyzes electron transfer from NADH through the respiratory chain, using ubiquinone as an electron acceptor. Essential for the catalytic activity and assembly of complex I.</text>
</comment>
<evidence type="ECO:0000256" key="4">
    <source>
        <dbReference type="ARBA" id="ARBA00012944"/>
    </source>
</evidence>
<dbReference type="PANTHER" id="PTHR43507:SF20">
    <property type="entry name" value="NADH-UBIQUINONE OXIDOREDUCTASE CHAIN 4"/>
    <property type="match status" value="1"/>
</dbReference>
<evidence type="ECO:0000256" key="8">
    <source>
        <dbReference type="ARBA" id="ARBA00022692"/>
    </source>
</evidence>
<comment type="catalytic activity">
    <reaction evidence="16 17">
        <text>a ubiquinone + NADH + 5 H(+)(in) = a ubiquinol + NAD(+) + 4 H(+)(out)</text>
        <dbReference type="Rhea" id="RHEA:29091"/>
        <dbReference type="Rhea" id="RHEA-COMP:9565"/>
        <dbReference type="Rhea" id="RHEA-COMP:9566"/>
        <dbReference type="ChEBI" id="CHEBI:15378"/>
        <dbReference type="ChEBI" id="CHEBI:16389"/>
        <dbReference type="ChEBI" id="CHEBI:17976"/>
        <dbReference type="ChEBI" id="CHEBI:57540"/>
        <dbReference type="ChEBI" id="CHEBI:57945"/>
        <dbReference type="EC" id="7.1.1.2"/>
    </reaction>
</comment>
<evidence type="ECO:0000256" key="2">
    <source>
        <dbReference type="ARBA" id="ARBA00004225"/>
    </source>
</evidence>
<keyword evidence="9" id="KW-1278">Translocase</keyword>
<dbReference type="RefSeq" id="YP_009176417.1">
    <property type="nucleotide sequence ID" value="NC_028203.1"/>
</dbReference>
<evidence type="ECO:0000256" key="9">
    <source>
        <dbReference type="ARBA" id="ARBA00022967"/>
    </source>
</evidence>
<geneLocation type="mitochondrion" evidence="20"/>
<dbReference type="GeneID" id="26120752"/>
<comment type="subcellular location">
    <subcellularLocation>
        <location evidence="2 17">Mitochondrion membrane</location>
        <topology evidence="2 17">Multi-pass membrane protein</topology>
    </subcellularLocation>
</comment>
<dbReference type="PRINTS" id="PR01437">
    <property type="entry name" value="NUOXDRDTASE4"/>
</dbReference>
<feature type="transmembrane region" description="Helical" evidence="17">
    <location>
        <begin position="142"/>
        <end position="162"/>
    </location>
</feature>
<dbReference type="PANTHER" id="PTHR43507">
    <property type="entry name" value="NADH-UBIQUINONE OXIDOREDUCTASE CHAIN 4"/>
    <property type="match status" value="1"/>
</dbReference>
<evidence type="ECO:0000256" key="10">
    <source>
        <dbReference type="ARBA" id="ARBA00022982"/>
    </source>
</evidence>
<dbReference type="AlphaFoldDB" id="A0A0U2NAI4"/>
<feature type="domain" description="NADH:quinone oxidoreductase/Mrp antiporter transmembrane" evidence="18">
    <location>
        <begin position="105"/>
        <end position="389"/>
    </location>
</feature>
<dbReference type="GO" id="GO:0015990">
    <property type="term" value="P:electron transport coupled proton transport"/>
    <property type="evidence" value="ECO:0007669"/>
    <property type="project" value="TreeGrafter"/>
</dbReference>
<evidence type="ECO:0000256" key="3">
    <source>
        <dbReference type="ARBA" id="ARBA00009025"/>
    </source>
</evidence>
<reference evidence="20" key="2">
    <citation type="submission" date="2015-06" db="EMBL/GenBank/DDBJ databases">
        <authorList>
            <person name="Hoefler B.C."/>
            <person name="Straight P.D."/>
        </authorList>
    </citation>
    <scope>NUCLEOTIDE SEQUENCE</scope>
</reference>
<dbReference type="GO" id="GO:0003954">
    <property type="term" value="F:NADH dehydrogenase activity"/>
    <property type="evidence" value="ECO:0007669"/>
    <property type="project" value="TreeGrafter"/>
</dbReference>
<organism evidence="20">
    <name type="scientific">Cryptolestes ferrugineus</name>
    <dbReference type="NCBI Taxonomy" id="58000"/>
    <lineage>
        <taxon>Eukaryota</taxon>
        <taxon>Metazoa</taxon>
        <taxon>Ecdysozoa</taxon>
        <taxon>Arthropoda</taxon>
        <taxon>Hexapoda</taxon>
        <taxon>Insecta</taxon>
        <taxon>Pterygota</taxon>
        <taxon>Neoptera</taxon>
        <taxon>Endopterygota</taxon>
        <taxon>Coleoptera</taxon>
        <taxon>Polyphaga</taxon>
        <taxon>Cucujiformia</taxon>
        <taxon>Laemophloeidae</taxon>
        <taxon>Cryptolestes</taxon>
    </lineage>
</organism>
<evidence type="ECO:0000256" key="13">
    <source>
        <dbReference type="ARBA" id="ARBA00023075"/>
    </source>
</evidence>